<reference evidence="1" key="1">
    <citation type="submission" date="2018-05" db="EMBL/GenBank/DDBJ databases">
        <authorList>
            <person name="Lanie J.A."/>
            <person name="Ng W.-L."/>
            <person name="Kazmierczak K.M."/>
            <person name="Andrzejewski T.M."/>
            <person name="Davidsen T.M."/>
            <person name="Wayne K.J."/>
            <person name="Tettelin H."/>
            <person name="Glass J.I."/>
            <person name="Rusch D."/>
            <person name="Podicherti R."/>
            <person name="Tsui H.-C.T."/>
            <person name="Winkler M.E."/>
        </authorList>
    </citation>
    <scope>NUCLEOTIDE SEQUENCE</scope>
</reference>
<sequence length="271" mass="28068">MKTVTTFLVALFSLAPVCVLSGGNTLTKSETVDLANGALIEVVGENAAVHIHGVQSNTLKLNVTMNNAEFVDFYTQILTGNPASHYMVSATTSTGGATTANSLIEIGLPRGTKLIVRTTNKPVIVESSILSYADISTSNGEVKIANSSGDFNLSTTNSEITVRSVTGEINASTTNAHVWFEGVVDGGSNSISTSNGDVAIRLEDGSNVSVSGDTHNGDVTVNGDDKSVIKDGDISTFTYGTGDETATLVITNGPGAIHINPDYISVFDGDS</sequence>
<dbReference type="EMBL" id="UINC01003869">
    <property type="protein sequence ID" value="SVA09935.1"/>
    <property type="molecule type" value="Genomic_DNA"/>
</dbReference>
<gene>
    <name evidence="1" type="ORF">METZ01_LOCUS62789</name>
</gene>
<organism evidence="1">
    <name type="scientific">marine metagenome</name>
    <dbReference type="NCBI Taxonomy" id="408172"/>
    <lineage>
        <taxon>unclassified sequences</taxon>
        <taxon>metagenomes</taxon>
        <taxon>ecological metagenomes</taxon>
    </lineage>
</organism>
<evidence type="ECO:0000313" key="1">
    <source>
        <dbReference type="EMBL" id="SVA09935.1"/>
    </source>
</evidence>
<name>A0A381T123_9ZZZZ</name>
<protein>
    <submittedName>
        <fullName evidence="1">Uncharacterized protein</fullName>
    </submittedName>
</protein>
<proteinExistence type="predicted"/>
<accession>A0A381T123</accession>
<dbReference type="AlphaFoldDB" id="A0A381T123"/>